<dbReference type="AlphaFoldDB" id="A0AAI8YID8"/>
<gene>
    <name evidence="2" type="ORF">KHLLAP_LOCUS6453</name>
</gene>
<name>A0AAI8YID8_9PEZI</name>
<feature type="region of interest" description="Disordered" evidence="1">
    <location>
        <begin position="59"/>
        <end position="81"/>
    </location>
</feature>
<proteinExistence type="predicted"/>
<dbReference type="EMBL" id="CAUWAG010000008">
    <property type="protein sequence ID" value="CAJ2505985.1"/>
    <property type="molecule type" value="Genomic_DNA"/>
</dbReference>
<evidence type="ECO:0000313" key="3">
    <source>
        <dbReference type="Proteomes" id="UP001295740"/>
    </source>
</evidence>
<evidence type="ECO:0000256" key="1">
    <source>
        <dbReference type="SAM" id="MobiDB-lite"/>
    </source>
</evidence>
<sequence>MEAFIHYLPLGFIRSAGFTGLQILQHVFTADTSDRLNRALFGYGLDPMGDTRRNVLLAGDDSPAISSKKERKTDSQSRGSC</sequence>
<keyword evidence="3" id="KW-1185">Reference proteome</keyword>
<reference evidence="2" key="1">
    <citation type="submission" date="2023-10" db="EMBL/GenBank/DDBJ databases">
        <authorList>
            <person name="Hackl T."/>
        </authorList>
    </citation>
    <scope>NUCLEOTIDE SEQUENCE</scope>
</reference>
<dbReference type="Proteomes" id="UP001295740">
    <property type="component" value="Unassembled WGS sequence"/>
</dbReference>
<accession>A0AAI8YID8</accession>
<comment type="caution">
    <text evidence="2">The sequence shown here is derived from an EMBL/GenBank/DDBJ whole genome shotgun (WGS) entry which is preliminary data.</text>
</comment>
<evidence type="ECO:0000313" key="2">
    <source>
        <dbReference type="EMBL" id="CAJ2505985.1"/>
    </source>
</evidence>
<organism evidence="2 3">
    <name type="scientific">Anthostomella pinea</name>
    <dbReference type="NCBI Taxonomy" id="933095"/>
    <lineage>
        <taxon>Eukaryota</taxon>
        <taxon>Fungi</taxon>
        <taxon>Dikarya</taxon>
        <taxon>Ascomycota</taxon>
        <taxon>Pezizomycotina</taxon>
        <taxon>Sordariomycetes</taxon>
        <taxon>Xylariomycetidae</taxon>
        <taxon>Xylariales</taxon>
        <taxon>Xylariaceae</taxon>
        <taxon>Anthostomella</taxon>
    </lineage>
</organism>
<protein>
    <submittedName>
        <fullName evidence="2">Uu.00g001150.m01.CDS01</fullName>
    </submittedName>
</protein>